<dbReference type="PRINTS" id="PR00081">
    <property type="entry name" value="GDHRDH"/>
</dbReference>
<comment type="similarity">
    <text evidence="1">Belongs to the short-chain dehydrogenases/reductases (SDR) family.</text>
</comment>
<dbReference type="InterPro" id="IPR036291">
    <property type="entry name" value="NAD(P)-bd_dom_sf"/>
</dbReference>
<evidence type="ECO:0000313" key="4">
    <source>
        <dbReference type="Proteomes" id="UP001549321"/>
    </source>
</evidence>
<gene>
    <name evidence="3" type="ORF">ABIE08_001190</name>
</gene>
<dbReference type="PANTHER" id="PTHR43639">
    <property type="entry name" value="OXIDOREDUCTASE, SHORT-CHAIN DEHYDROGENASE/REDUCTASE FAMILY (AFU_ORTHOLOGUE AFUA_5G02870)"/>
    <property type="match status" value="1"/>
</dbReference>
<keyword evidence="2" id="KW-0560">Oxidoreductase</keyword>
<dbReference type="PANTHER" id="PTHR43639:SF1">
    <property type="entry name" value="SHORT-CHAIN DEHYDROGENASE_REDUCTASE FAMILY PROTEIN"/>
    <property type="match status" value="1"/>
</dbReference>
<evidence type="ECO:0000313" key="3">
    <source>
        <dbReference type="EMBL" id="MET4633277.1"/>
    </source>
</evidence>
<organism evidence="3 4">
    <name type="scientific">Kaistia defluvii</name>
    <dbReference type="NCBI Taxonomy" id="410841"/>
    <lineage>
        <taxon>Bacteria</taxon>
        <taxon>Pseudomonadati</taxon>
        <taxon>Pseudomonadota</taxon>
        <taxon>Alphaproteobacteria</taxon>
        <taxon>Hyphomicrobiales</taxon>
        <taxon>Kaistiaceae</taxon>
        <taxon>Kaistia</taxon>
    </lineage>
</organism>
<name>A0ABV2QW80_9HYPH</name>
<sequence>MEIEISGQSARVAGAENAILAAVVAALKANGATVSRSPGEGTPDILVLSHPLSPEAAYRPEALALEAETVARAMAAQGGGRIVHLVSAAGLVPMRRHPAWSAAMASAIASVRALAMVCGPAVRVNAVAVGRVGEAGDEAMLSHVPLGQAGKPEDVANAVLFLVDPLNSYTTGQTLAVDGGWTTGYGRNF</sequence>
<dbReference type="Proteomes" id="UP001549321">
    <property type="component" value="Unassembled WGS sequence"/>
</dbReference>
<dbReference type="Gene3D" id="3.40.50.720">
    <property type="entry name" value="NAD(P)-binding Rossmann-like Domain"/>
    <property type="match status" value="1"/>
</dbReference>
<evidence type="ECO:0008006" key="5">
    <source>
        <dbReference type="Google" id="ProtNLM"/>
    </source>
</evidence>
<reference evidence="3 4" key="1">
    <citation type="submission" date="2024-06" db="EMBL/GenBank/DDBJ databases">
        <title>Sorghum-associated microbial communities from plants grown in Nebraska, USA.</title>
        <authorList>
            <person name="Schachtman D."/>
        </authorList>
    </citation>
    <scope>NUCLEOTIDE SEQUENCE [LARGE SCALE GENOMIC DNA]</scope>
    <source>
        <strain evidence="3 4">3207</strain>
    </source>
</reference>
<dbReference type="InterPro" id="IPR002347">
    <property type="entry name" value="SDR_fam"/>
</dbReference>
<accession>A0ABV2QW80</accession>
<dbReference type="EMBL" id="JBEPSM010000001">
    <property type="protein sequence ID" value="MET4633277.1"/>
    <property type="molecule type" value="Genomic_DNA"/>
</dbReference>
<comment type="caution">
    <text evidence="3">The sequence shown here is derived from an EMBL/GenBank/DDBJ whole genome shotgun (WGS) entry which is preliminary data.</text>
</comment>
<dbReference type="SUPFAM" id="SSF51735">
    <property type="entry name" value="NAD(P)-binding Rossmann-fold domains"/>
    <property type="match status" value="1"/>
</dbReference>
<dbReference type="Pfam" id="PF13561">
    <property type="entry name" value="adh_short_C2"/>
    <property type="match status" value="1"/>
</dbReference>
<dbReference type="RefSeq" id="WP_354549443.1">
    <property type="nucleotide sequence ID" value="NZ_JBEPSM010000001.1"/>
</dbReference>
<evidence type="ECO:0000256" key="2">
    <source>
        <dbReference type="ARBA" id="ARBA00023002"/>
    </source>
</evidence>
<keyword evidence="4" id="KW-1185">Reference proteome</keyword>
<evidence type="ECO:0000256" key="1">
    <source>
        <dbReference type="ARBA" id="ARBA00006484"/>
    </source>
</evidence>
<proteinExistence type="inferred from homology"/>
<protein>
    <recommendedName>
        <fullName evidence="5">SDR family oxidoreductase</fullName>
    </recommendedName>
</protein>